<evidence type="ECO:0000256" key="7">
    <source>
        <dbReference type="SAM" id="MobiDB-lite"/>
    </source>
</evidence>
<dbReference type="InterPro" id="IPR038087">
    <property type="entry name" value="RNAP_delta_N_dom_sf"/>
</dbReference>
<evidence type="ECO:0000256" key="1">
    <source>
        <dbReference type="ARBA" id="ARBA00009828"/>
    </source>
</evidence>
<dbReference type="InterPro" id="IPR007759">
    <property type="entry name" value="Asxl_HARE-HTH"/>
</dbReference>
<dbReference type="Pfam" id="PF05066">
    <property type="entry name" value="HARE-HTH"/>
    <property type="match status" value="1"/>
</dbReference>
<comment type="caution">
    <text evidence="9">The sequence shown here is derived from an EMBL/GenBank/DDBJ whole genome shotgun (WGS) entry which is preliminary data.</text>
</comment>
<dbReference type="AlphaFoldDB" id="A0A644ZLM7"/>
<reference evidence="9" key="1">
    <citation type="submission" date="2019-08" db="EMBL/GenBank/DDBJ databases">
        <authorList>
            <person name="Kucharzyk K."/>
            <person name="Murdoch R.W."/>
            <person name="Higgins S."/>
            <person name="Loffler F."/>
        </authorList>
    </citation>
    <scope>NUCLEOTIDE SEQUENCE</scope>
</reference>
<evidence type="ECO:0000259" key="8">
    <source>
        <dbReference type="PROSITE" id="PS51913"/>
    </source>
</evidence>
<organism evidence="9">
    <name type="scientific">bioreactor metagenome</name>
    <dbReference type="NCBI Taxonomy" id="1076179"/>
    <lineage>
        <taxon>unclassified sequences</taxon>
        <taxon>metagenomes</taxon>
        <taxon>ecological metagenomes</taxon>
    </lineage>
</organism>
<evidence type="ECO:0000256" key="5">
    <source>
        <dbReference type="ARBA" id="ARBA00023163"/>
    </source>
</evidence>
<accession>A0A644ZLM7</accession>
<evidence type="ECO:0000256" key="6">
    <source>
        <dbReference type="ARBA" id="ARBA00031937"/>
    </source>
</evidence>
<dbReference type="GO" id="GO:0006351">
    <property type="term" value="P:DNA-templated transcription"/>
    <property type="evidence" value="ECO:0007669"/>
    <property type="project" value="InterPro"/>
</dbReference>
<dbReference type="GO" id="GO:0016779">
    <property type="term" value="F:nucleotidyltransferase activity"/>
    <property type="evidence" value="ECO:0007669"/>
    <property type="project" value="UniProtKB-KW"/>
</dbReference>
<comment type="similarity">
    <text evidence="1">Belongs to the RpoE family.</text>
</comment>
<evidence type="ECO:0000256" key="4">
    <source>
        <dbReference type="ARBA" id="ARBA00022695"/>
    </source>
</evidence>
<dbReference type="PROSITE" id="PS51913">
    <property type="entry name" value="HTH_HARE"/>
    <property type="match status" value="1"/>
</dbReference>
<evidence type="ECO:0000256" key="2">
    <source>
        <dbReference type="ARBA" id="ARBA00022478"/>
    </source>
</evidence>
<protein>
    <recommendedName>
        <fullName evidence="6">RNAP delta factor</fullName>
    </recommendedName>
</protein>
<name>A0A644ZLM7_9ZZZZ</name>
<gene>
    <name evidence="9" type="primary">rpoE_25</name>
    <name evidence="9" type="ORF">SDC9_87429</name>
</gene>
<dbReference type="GO" id="GO:0000428">
    <property type="term" value="C:DNA-directed RNA polymerase complex"/>
    <property type="evidence" value="ECO:0007669"/>
    <property type="project" value="UniProtKB-KW"/>
</dbReference>
<keyword evidence="3" id="KW-0808">Transferase</keyword>
<dbReference type="NCBIfam" id="TIGR04567">
    <property type="entry name" value="RNAP_delt_lowGC"/>
    <property type="match status" value="1"/>
</dbReference>
<proteinExistence type="inferred from homology"/>
<evidence type="ECO:0000256" key="3">
    <source>
        <dbReference type="ARBA" id="ARBA00022679"/>
    </source>
</evidence>
<dbReference type="GO" id="GO:0006355">
    <property type="term" value="P:regulation of DNA-templated transcription"/>
    <property type="evidence" value="ECO:0007669"/>
    <property type="project" value="InterPro"/>
</dbReference>
<feature type="compositionally biased region" description="Acidic residues" evidence="7">
    <location>
        <begin position="116"/>
        <end position="131"/>
    </location>
</feature>
<feature type="domain" description="HTH HARE-type" evidence="8">
    <location>
        <begin position="3"/>
        <end position="70"/>
    </location>
</feature>
<dbReference type="InterPro" id="IPR029757">
    <property type="entry name" value="RpoE"/>
</dbReference>
<evidence type="ECO:0000313" key="9">
    <source>
        <dbReference type="EMBL" id="MPM40781.1"/>
    </source>
</evidence>
<keyword evidence="4" id="KW-0548">Nucleotidyltransferase</keyword>
<keyword evidence="2 9" id="KW-0240">DNA-directed RNA polymerase</keyword>
<dbReference type="Gene3D" id="1.10.10.1250">
    <property type="entry name" value="RNA polymerase, subunit delta, N-terminal domain"/>
    <property type="match status" value="1"/>
</dbReference>
<sequence>MTKSMLDIAYDYVVEQKNEVSFSDIWNHIVKTLDLSDSEAEAKVARFYTNLMLDGRFVDLGDNVWDLRSKHTFDKVHIDMNDVYSEVEEEEEEDEEEEEYEEVFAVKEPTAVDEVKQEEDQDAEEGTAERY</sequence>
<feature type="region of interest" description="Disordered" evidence="7">
    <location>
        <begin position="108"/>
        <end position="131"/>
    </location>
</feature>
<keyword evidence="5" id="KW-0804">Transcription</keyword>
<dbReference type="EMBL" id="VSSQ01009126">
    <property type="protein sequence ID" value="MPM40781.1"/>
    <property type="molecule type" value="Genomic_DNA"/>
</dbReference>